<evidence type="ECO:0000313" key="6">
    <source>
        <dbReference type="EMBL" id="ACZ40591.1"/>
    </source>
</evidence>
<accession>D1C9U8</accession>
<keyword evidence="2" id="KW-0479">Metal-binding</keyword>
<dbReference type="STRING" id="479434.Sthe_3191"/>
<dbReference type="GO" id="GO:0004129">
    <property type="term" value="F:cytochrome-c oxidase activity"/>
    <property type="evidence" value="ECO:0007669"/>
    <property type="project" value="InterPro"/>
</dbReference>
<dbReference type="KEGG" id="sti:Sthe_3191"/>
<feature type="domain" description="Cytochrome oxidase subunit II copper A binding" evidence="5">
    <location>
        <begin position="90"/>
        <end position="183"/>
    </location>
</feature>
<dbReference type="PANTHER" id="PTHR42838">
    <property type="entry name" value="CYTOCHROME C OXIDASE SUBUNIT II"/>
    <property type="match status" value="1"/>
</dbReference>
<dbReference type="PANTHER" id="PTHR42838:SF2">
    <property type="entry name" value="NITROUS-OXIDE REDUCTASE"/>
    <property type="match status" value="1"/>
</dbReference>
<name>D1C9U8_SPHTD</name>
<feature type="transmembrane region" description="Helical" evidence="4">
    <location>
        <begin position="25"/>
        <end position="48"/>
    </location>
</feature>
<keyword evidence="7" id="KW-1185">Reference proteome</keyword>
<reference evidence="6 7" key="2">
    <citation type="journal article" date="2010" name="Stand. Genomic Sci.">
        <title>Complete genome sequence of Desulfohalobium retbaense type strain (HR(100)).</title>
        <authorList>
            <person name="Spring S."/>
            <person name="Nolan M."/>
            <person name="Lapidus A."/>
            <person name="Glavina Del Rio T."/>
            <person name="Copeland A."/>
            <person name="Tice H."/>
            <person name="Cheng J.F."/>
            <person name="Lucas S."/>
            <person name="Land M."/>
            <person name="Chen F."/>
            <person name="Bruce D."/>
            <person name="Goodwin L."/>
            <person name="Pitluck S."/>
            <person name="Ivanova N."/>
            <person name="Mavromatis K."/>
            <person name="Mikhailova N."/>
            <person name="Pati A."/>
            <person name="Chen A."/>
            <person name="Palaniappan K."/>
            <person name="Hauser L."/>
            <person name="Chang Y.J."/>
            <person name="Jeffries C.D."/>
            <person name="Munk C."/>
            <person name="Kiss H."/>
            <person name="Chain P."/>
            <person name="Han C."/>
            <person name="Brettin T."/>
            <person name="Detter J.C."/>
            <person name="Schuler E."/>
            <person name="Goker M."/>
            <person name="Rohde M."/>
            <person name="Bristow J."/>
            <person name="Eisen J.A."/>
            <person name="Markowitz V."/>
            <person name="Hugenholtz P."/>
            <person name="Kyrpides N.C."/>
            <person name="Klenk H.P."/>
        </authorList>
    </citation>
    <scope>NUCLEOTIDE SEQUENCE [LARGE SCALE GENOMIC DNA]</scope>
    <source>
        <strain evidence="7">ATCC 49802 / DSM 20745 / S 6022</strain>
    </source>
</reference>
<keyword evidence="4" id="KW-0812">Transmembrane</keyword>
<sequence length="183" mass="20668">MAGRFSPLAKPQGTWWSPLGRDERLWVAIAAIWGLGMFLMIAFIWPAIGNEQNEIQSYRIDPAEFHRLTMEFTEAHQIGEMDGVPVVAPPPGSDIYLEGQQFAWRPVVQLKRGEQYRFLISSRDVQHGFSLVMERHSVNFQVLPGFVTAIRLTPEQVGEFAVVCNEFCGAGHHLMTGRIIVTD</sequence>
<evidence type="ECO:0000313" key="7">
    <source>
        <dbReference type="Proteomes" id="UP000002027"/>
    </source>
</evidence>
<dbReference type="Gene3D" id="2.60.40.420">
    <property type="entry name" value="Cupredoxins - blue copper proteins"/>
    <property type="match status" value="1"/>
</dbReference>
<dbReference type="InterPro" id="IPR001505">
    <property type="entry name" value="Copper_CuA"/>
</dbReference>
<dbReference type="InParanoid" id="D1C9U8"/>
<evidence type="ECO:0000256" key="4">
    <source>
        <dbReference type="SAM" id="Phobius"/>
    </source>
</evidence>
<evidence type="ECO:0000259" key="5">
    <source>
        <dbReference type="PROSITE" id="PS50857"/>
    </source>
</evidence>
<dbReference type="InterPro" id="IPR002429">
    <property type="entry name" value="CcO_II-like_C"/>
</dbReference>
<dbReference type="HOGENOM" id="CLU_120355_0_0_0"/>
<dbReference type="OrthoDB" id="9773456at2"/>
<protein>
    <submittedName>
        <fullName evidence="6">Cytochrome c oxidase subunit II</fullName>
    </submittedName>
</protein>
<dbReference type="eggNOG" id="COG1622">
    <property type="taxonomic scope" value="Bacteria"/>
</dbReference>
<comment type="subcellular location">
    <subcellularLocation>
        <location evidence="1">Cell envelope</location>
    </subcellularLocation>
</comment>
<dbReference type="AlphaFoldDB" id="D1C9U8"/>
<keyword evidence="4" id="KW-1133">Transmembrane helix</keyword>
<dbReference type="GO" id="GO:0016020">
    <property type="term" value="C:membrane"/>
    <property type="evidence" value="ECO:0007669"/>
    <property type="project" value="InterPro"/>
</dbReference>
<evidence type="ECO:0000256" key="3">
    <source>
        <dbReference type="ARBA" id="ARBA00023008"/>
    </source>
</evidence>
<organism evidence="6 7">
    <name type="scientific">Sphaerobacter thermophilus (strain ATCC 49802 / DSM 20745 / KCCM 41009 / NCIMB 13125 / S 6022)</name>
    <dbReference type="NCBI Taxonomy" id="479434"/>
    <lineage>
        <taxon>Bacteria</taxon>
        <taxon>Pseudomonadati</taxon>
        <taxon>Thermomicrobiota</taxon>
        <taxon>Thermomicrobia</taxon>
        <taxon>Sphaerobacterales</taxon>
        <taxon>Sphaerobacterineae</taxon>
        <taxon>Sphaerobacteraceae</taxon>
        <taxon>Sphaerobacter</taxon>
    </lineage>
</organism>
<evidence type="ECO:0000256" key="1">
    <source>
        <dbReference type="ARBA" id="ARBA00004196"/>
    </source>
</evidence>
<keyword evidence="4" id="KW-0472">Membrane</keyword>
<evidence type="ECO:0000256" key="2">
    <source>
        <dbReference type="ARBA" id="ARBA00022723"/>
    </source>
</evidence>
<reference evidence="7" key="1">
    <citation type="submission" date="2009-11" db="EMBL/GenBank/DDBJ databases">
        <title>The complete chromosome 2 of Sphaerobacter thermophilus DSM 20745.</title>
        <authorList>
            <person name="Lucas S."/>
            <person name="Copeland A."/>
            <person name="Lapidus A."/>
            <person name="Glavina del Rio T."/>
            <person name="Dalin E."/>
            <person name="Tice H."/>
            <person name="Bruce D."/>
            <person name="Goodwin L."/>
            <person name="Pitluck S."/>
            <person name="Kyrpides N."/>
            <person name="Mavromatis K."/>
            <person name="Ivanova N."/>
            <person name="Mikhailova N."/>
            <person name="LaButti K.M."/>
            <person name="Clum A."/>
            <person name="Sun H.I."/>
            <person name="Brettin T."/>
            <person name="Detter J.C."/>
            <person name="Han C."/>
            <person name="Larimer F."/>
            <person name="Land M."/>
            <person name="Hauser L."/>
            <person name="Markowitz V."/>
            <person name="Cheng J.F."/>
            <person name="Hugenholtz P."/>
            <person name="Woyke T."/>
            <person name="Wu D."/>
            <person name="Steenblock K."/>
            <person name="Schneider S."/>
            <person name="Pukall R."/>
            <person name="Goeker M."/>
            <person name="Klenk H.P."/>
            <person name="Eisen J.A."/>
        </authorList>
    </citation>
    <scope>NUCLEOTIDE SEQUENCE [LARGE SCALE GENOMIC DNA]</scope>
    <source>
        <strain evidence="7">ATCC 49802 / DSM 20745 / S 6022</strain>
    </source>
</reference>
<dbReference type="PROSITE" id="PS50857">
    <property type="entry name" value="COX2_CUA"/>
    <property type="match status" value="1"/>
</dbReference>
<dbReference type="InterPro" id="IPR008972">
    <property type="entry name" value="Cupredoxin"/>
</dbReference>
<dbReference type="Pfam" id="PF00116">
    <property type="entry name" value="COX2"/>
    <property type="match status" value="1"/>
</dbReference>
<keyword evidence="3" id="KW-0186">Copper</keyword>
<dbReference type="Proteomes" id="UP000002027">
    <property type="component" value="Chromosome 2"/>
</dbReference>
<dbReference type="EMBL" id="CP001824">
    <property type="protein sequence ID" value="ACZ40591.1"/>
    <property type="molecule type" value="Genomic_DNA"/>
</dbReference>
<dbReference type="GO" id="GO:0005507">
    <property type="term" value="F:copper ion binding"/>
    <property type="evidence" value="ECO:0007669"/>
    <property type="project" value="InterPro"/>
</dbReference>
<proteinExistence type="predicted"/>
<dbReference type="RefSeq" id="WP_012873626.1">
    <property type="nucleotide sequence ID" value="NC_013524.1"/>
</dbReference>
<dbReference type="SUPFAM" id="SSF49503">
    <property type="entry name" value="Cupredoxins"/>
    <property type="match status" value="1"/>
</dbReference>
<dbReference type="InterPro" id="IPR051403">
    <property type="entry name" value="NosZ/Cyto_c_oxidase_sub2"/>
</dbReference>
<dbReference type="GO" id="GO:0030313">
    <property type="term" value="C:cell envelope"/>
    <property type="evidence" value="ECO:0007669"/>
    <property type="project" value="UniProtKB-SubCell"/>
</dbReference>
<gene>
    <name evidence="6" type="ordered locus">Sthe_3191</name>
</gene>
<dbReference type="PROSITE" id="PS00078">
    <property type="entry name" value="COX2"/>
    <property type="match status" value="1"/>
</dbReference>